<evidence type="ECO:0000313" key="1">
    <source>
        <dbReference type="EMBL" id="KJF15963.1"/>
    </source>
</evidence>
<comment type="caution">
    <text evidence="1">The sequence shown here is derived from an EMBL/GenBank/DDBJ whole genome shotgun (WGS) entry which is preliminary data.</text>
</comment>
<dbReference type="Proteomes" id="UP000032360">
    <property type="component" value="Unassembled WGS sequence"/>
</dbReference>
<organism evidence="1 2">
    <name type="scientific">Acidithrix ferrooxidans</name>
    <dbReference type="NCBI Taxonomy" id="1280514"/>
    <lineage>
        <taxon>Bacteria</taxon>
        <taxon>Bacillati</taxon>
        <taxon>Actinomycetota</taxon>
        <taxon>Acidimicrobiia</taxon>
        <taxon>Acidimicrobiales</taxon>
        <taxon>Acidimicrobiaceae</taxon>
        <taxon>Acidithrix</taxon>
    </lineage>
</organism>
<name>A0A0D8HDF7_9ACTN</name>
<accession>A0A0D8HDF7</accession>
<protein>
    <submittedName>
        <fullName evidence="1">Uncharacterized protein</fullName>
    </submittedName>
</protein>
<evidence type="ECO:0000313" key="2">
    <source>
        <dbReference type="Proteomes" id="UP000032360"/>
    </source>
</evidence>
<dbReference type="AlphaFoldDB" id="A0A0D8HDF7"/>
<reference evidence="1 2" key="1">
    <citation type="submission" date="2015-01" db="EMBL/GenBank/DDBJ databases">
        <title>Draft genome of the acidophilic iron oxidizer Acidithrix ferrooxidans strain Py-F3.</title>
        <authorList>
            <person name="Poehlein A."/>
            <person name="Eisen S."/>
            <person name="Schloemann M."/>
            <person name="Johnson B.D."/>
            <person name="Daniel R."/>
            <person name="Muehling M."/>
        </authorList>
    </citation>
    <scope>NUCLEOTIDE SEQUENCE [LARGE SCALE GENOMIC DNA]</scope>
    <source>
        <strain evidence="1 2">Py-F3</strain>
    </source>
</reference>
<gene>
    <name evidence="1" type="ORF">AXFE_31890</name>
</gene>
<dbReference type="EMBL" id="JXYS01000108">
    <property type="protein sequence ID" value="KJF15963.1"/>
    <property type="molecule type" value="Genomic_DNA"/>
</dbReference>
<keyword evidence="2" id="KW-1185">Reference proteome</keyword>
<sequence length="53" mass="6242">MAVVLDLKLRWAKYSLFRLHLGDCAALPIVSKRNESFSRSPLPFIYPRRQQRP</sequence>
<proteinExistence type="predicted"/>